<keyword evidence="1" id="KW-0812">Transmembrane</keyword>
<dbReference type="Gene3D" id="2.60.40.1930">
    <property type="match status" value="1"/>
</dbReference>
<protein>
    <submittedName>
        <fullName evidence="4">TonB-dependent receptor plug domain-containing protein</fullName>
    </submittedName>
</protein>
<keyword evidence="1" id="KW-0472">Membrane</keyword>
<comment type="similarity">
    <text evidence="1">Belongs to the TonB-dependent receptor family.</text>
</comment>
<organism evidence="4 5">
    <name type="scientific">Hymenobacter ruricola</name>
    <dbReference type="NCBI Taxonomy" id="2791023"/>
    <lineage>
        <taxon>Bacteria</taxon>
        <taxon>Pseudomonadati</taxon>
        <taxon>Bacteroidota</taxon>
        <taxon>Cytophagia</taxon>
        <taxon>Cytophagales</taxon>
        <taxon>Hymenobacteraceae</taxon>
        <taxon>Hymenobacter</taxon>
    </lineage>
</organism>
<keyword evidence="1" id="KW-0998">Cell outer membrane</keyword>
<reference evidence="4 5" key="1">
    <citation type="submission" date="2020-11" db="EMBL/GenBank/DDBJ databases">
        <authorList>
            <person name="Kim M.K."/>
        </authorList>
    </citation>
    <scope>NUCLEOTIDE SEQUENCE [LARGE SCALE GENOMIC DNA]</scope>
    <source>
        <strain evidence="4 5">BT662</strain>
    </source>
</reference>
<evidence type="ECO:0000259" key="3">
    <source>
        <dbReference type="Pfam" id="PF07715"/>
    </source>
</evidence>
<keyword evidence="4" id="KW-0675">Receptor</keyword>
<proteinExistence type="inferred from homology"/>
<dbReference type="PROSITE" id="PS52016">
    <property type="entry name" value="TONB_DEPENDENT_REC_3"/>
    <property type="match status" value="1"/>
</dbReference>
<keyword evidence="1" id="KW-1134">Transmembrane beta strand</keyword>
<dbReference type="EMBL" id="JADQDM010000015">
    <property type="protein sequence ID" value="MBF9223492.1"/>
    <property type="molecule type" value="Genomic_DNA"/>
</dbReference>
<feature type="chain" id="PRO_5046895975" evidence="2">
    <location>
        <begin position="18"/>
        <end position="844"/>
    </location>
</feature>
<dbReference type="Gene3D" id="2.170.130.10">
    <property type="entry name" value="TonB-dependent receptor, plug domain"/>
    <property type="match status" value="1"/>
</dbReference>
<evidence type="ECO:0000256" key="2">
    <source>
        <dbReference type="SAM" id="SignalP"/>
    </source>
</evidence>
<dbReference type="InterPro" id="IPR039426">
    <property type="entry name" value="TonB-dep_rcpt-like"/>
</dbReference>
<comment type="subcellular location">
    <subcellularLocation>
        <location evidence="1">Cell outer membrane</location>
        <topology evidence="1">Multi-pass membrane protein</topology>
    </subcellularLocation>
</comment>
<dbReference type="Pfam" id="PF07715">
    <property type="entry name" value="Plug"/>
    <property type="match status" value="1"/>
</dbReference>
<comment type="caution">
    <text evidence="4">The sequence shown here is derived from an EMBL/GenBank/DDBJ whole genome shotgun (WGS) entry which is preliminary data.</text>
</comment>
<keyword evidence="5" id="KW-1185">Reference proteome</keyword>
<dbReference type="RefSeq" id="WP_196294919.1">
    <property type="nucleotide sequence ID" value="NZ_JADQDM010000015.1"/>
</dbReference>
<keyword evidence="1" id="KW-0813">Transport</keyword>
<gene>
    <name evidence="4" type="ORF">I2H31_20475</name>
</gene>
<accession>A0ABS0I9B1</accession>
<keyword evidence="2" id="KW-0732">Signal</keyword>
<evidence type="ECO:0000313" key="4">
    <source>
        <dbReference type="EMBL" id="MBF9223492.1"/>
    </source>
</evidence>
<feature type="domain" description="TonB-dependent receptor plug" evidence="3">
    <location>
        <begin position="619"/>
        <end position="732"/>
    </location>
</feature>
<dbReference type="InterPro" id="IPR037066">
    <property type="entry name" value="Plug_dom_sf"/>
</dbReference>
<feature type="signal peptide" evidence="2">
    <location>
        <begin position="1"/>
        <end position="17"/>
    </location>
</feature>
<dbReference type="InterPro" id="IPR012910">
    <property type="entry name" value="Plug_dom"/>
</dbReference>
<name>A0ABS0I9B1_9BACT</name>
<dbReference type="Proteomes" id="UP000618931">
    <property type="component" value="Unassembled WGS sequence"/>
</dbReference>
<sequence length="844" mass="89627">MKPWHLFWAVAAPAALASFQLPTDDFGPRLAQQLQRFYALASPEKVYLHLDREAYAAGETIWYKGYVTGAAPLPADSLSRVLYVDVIGPTQKLLMHHALAVQEGGAPGSLLLPPNLPEGLYTLRAYTNWMRNTPDYLFSRVVPVVAASGTAAKATETKPAAAAAAVQFFPEGGELVTGLPSTVAFKATDANGRGIGVQGTVQDEQGAVVAQLRSQHLGMGRFELQPAPGRLYTARIRYAGGQEATYPLPAAQPAGLTLQVQERADDFLVLVRRKADAGQAPTERVTLAAHVQSTMAYVGQAEASTARPLEFTVPKKNLPAGILHVTLFDGQQVARCERLSFHNSGPGAQLRVQPDKSAYAPHEKVTLQVSAQDAAGRPLAGNFSLAVTAATAPTLAHGLDIRTALLLTADLQGPVEQPGYYFAGGTTPSTTASRALDDLLLTQGWRRFVWKSVLANAAPDARYPRELGPSLSGRVVDKHLAPVPGATVSLTRLRPMRVHEVLADEQGRFTFTGFSGQDSAAVRLVAQPAKGVRHPQLLLDDNIPAVSAATGALWPWAPDSTRQGFAGIQKQVAAYQGKSILLGEVQVQEHAPQPLQPDNRRIYGRPDVTILTKDIPGIATYQNVVQVLQGRVSGLSVVGSQGNVRITMRGKSSAESTRLGPALQAASGAGRMRPPVATEPTSTTAEMPLLLLDGVPVDITLLNSVPIVDFEAVEVLRPGSTAIFGERGGAGAISFLTKHGNPNYVAGAEPAPGPAAVPPLYAPPRLQRVREFYSPATGATAPEDGRSSATLYWNAKVQTGANGLATVSFVGADKAGSFRIVTEGLTQQGEPLRTTGQFRVETRK</sequence>
<evidence type="ECO:0000256" key="1">
    <source>
        <dbReference type="PROSITE-ProRule" id="PRU01360"/>
    </source>
</evidence>
<dbReference type="SUPFAM" id="SSF56935">
    <property type="entry name" value="Porins"/>
    <property type="match status" value="1"/>
</dbReference>
<evidence type="ECO:0000313" key="5">
    <source>
        <dbReference type="Proteomes" id="UP000618931"/>
    </source>
</evidence>